<dbReference type="PROSITE" id="PS51186">
    <property type="entry name" value="GNAT"/>
    <property type="match status" value="1"/>
</dbReference>
<keyword evidence="2" id="KW-0012">Acyltransferase</keyword>
<gene>
    <name evidence="2" type="ORF">ACFQ3W_05490</name>
</gene>
<dbReference type="RefSeq" id="WP_379317449.1">
    <property type="nucleotide sequence ID" value="NZ_JBHTLM010000003.1"/>
</dbReference>
<dbReference type="PANTHER" id="PTHR43792:SF9">
    <property type="entry name" value="RIBOSOMAL-PROTEIN-ALANINE ACETYLTRANSFERASE"/>
    <property type="match status" value="1"/>
</dbReference>
<dbReference type="InterPro" id="IPR016181">
    <property type="entry name" value="Acyl_CoA_acyltransferase"/>
</dbReference>
<organism evidence="2 3">
    <name type="scientific">Paenibacillus puldeungensis</name>
    <dbReference type="NCBI Taxonomy" id="696536"/>
    <lineage>
        <taxon>Bacteria</taxon>
        <taxon>Bacillati</taxon>
        <taxon>Bacillota</taxon>
        <taxon>Bacilli</taxon>
        <taxon>Bacillales</taxon>
        <taxon>Paenibacillaceae</taxon>
        <taxon>Paenibacillus</taxon>
    </lineage>
</organism>
<sequence length="192" mass="23105">MNMFPQLETERFILRKLTSNDAPDLFHYFSNDEVTKYYDLDSFVDLKQAEKLIQSWNNRYLERRGFRWAITPKSEDRVLGTCGFHNWSKEHAKAEIGYELNPDYWRQGVMTEVMQEIMRFGFEDLGMNRIEAFIDPDNVRSRYLLEKNGFHEEGYLKECFFEKNQFVDAVLFAMLKKQYQSRLSRPINVKYT</sequence>
<evidence type="ECO:0000259" key="1">
    <source>
        <dbReference type="PROSITE" id="PS51186"/>
    </source>
</evidence>
<keyword evidence="3" id="KW-1185">Reference proteome</keyword>
<protein>
    <submittedName>
        <fullName evidence="2">GNAT family N-acetyltransferase</fullName>
        <ecNumber evidence="2">2.3.-.-</ecNumber>
    </submittedName>
</protein>
<dbReference type="EMBL" id="JBHTLM010000003">
    <property type="protein sequence ID" value="MFD1175758.1"/>
    <property type="molecule type" value="Genomic_DNA"/>
</dbReference>
<dbReference type="CDD" id="cd04301">
    <property type="entry name" value="NAT_SF"/>
    <property type="match status" value="1"/>
</dbReference>
<dbReference type="EC" id="2.3.-.-" evidence="2"/>
<accession>A0ABW3RTE8</accession>
<name>A0ABW3RTE8_9BACL</name>
<dbReference type="SUPFAM" id="SSF55729">
    <property type="entry name" value="Acyl-CoA N-acyltransferases (Nat)"/>
    <property type="match status" value="1"/>
</dbReference>
<dbReference type="InterPro" id="IPR051531">
    <property type="entry name" value="N-acetyltransferase"/>
</dbReference>
<dbReference type="PANTHER" id="PTHR43792">
    <property type="entry name" value="GNAT FAMILY, PUTATIVE (AFU_ORTHOLOGUE AFUA_3G00765)-RELATED-RELATED"/>
    <property type="match status" value="1"/>
</dbReference>
<dbReference type="InterPro" id="IPR000182">
    <property type="entry name" value="GNAT_dom"/>
</dbReference>
<reference evidence="3" key="1">
    <citation type="journal article" date="2019" name="Int. J. Syst. Evol. Microbiol.">
        <title>The Global Catalogue of Microorganisms (GCM) 10K type strain sequencing project: providing services to taxonomists for standard genome sequencing and annotation.</title>
        <authorList>
            <consortium name="The Broad Institute Genomics Platform"/>
            <consortium name="The Broad Institute Genome Sequencing Center for Infectious Disease"/>
            <person name="Wu L."/>
            <person name="Ma J."/>
        </authorList>
    </citation>
    <scope>NUCLEOTIDE SEQUENCE [LARGE SCALE GENOMIC DNA]</scope>
    <source>
        <strain evidence="3">CCUG 59189</strain>
    </source>
</reference>
<evidence type="ECO:0000313" key="3">
    <source>
        <dbReference type="Proteomes" id="UP001597262"/>
    </source>
</evidence>
<keyword evidence="2" id="KW-0808">Transferase</keyword>
<feature type="domain" description="N-acetyltransferase" evidence="1">
    <location>
        <begin position="12"/>
        <end position="177"/>
    </location>
</feature>
<dbReference type="Gene3D" id="3.40.630.30">
    <property type="match status" value="1"/>
</dbReference>
<proteinExistence type="predicted"/>
<dbReference type="Proteomes" id="UP001597262">
    <property type="component" value="Unassembled WGS sequence"/>
</dbReference>
<dbReference type="GO" id="GO:0016746">
    <property type="term" value="F:acyltransferase activity"/>
    <property type="evidence" value="ECO:0007669"/>
    <property type="project" value="UniProtKB-KW"/>
</dbReference>
<comment type="caution">
    <text evidence="2">The sequence shown here is derived from an EMBL/GenBank/DDBJ whole genome shotgun (WGS) entry which is preliminary data.</text>
</comment>
<dbReference type="Pfam" id="PF13302">
    <property type="entry name" value="Acetyltransf_3"/>
    <property type="match status" value="1"/>
</dbReference>
<evidence type="ECO:0000313" key="2">
    <source>
        <dbReference type="EMBL" id="MFD1175758.1"/>
    </source>
</evidence>